<dbReference type="GeneID" id="9671878"/>
<dbReference type="OrthoDB" id="5153231at2759"/>
<dbReference type="VEuPathDB" id="FungiDB:NECHADRAFT_79826"/>
<dbReference type="InParanoid" id="C7Z0A9"/>
<reference evidence="1 2" key="1">
    <citation type="journal article" date="2009" name="PLoS Genet.">
        <title>The genome of Nectria haematococca: contribution of supernumerary chromosomes to gene expansion.</title>
        <authorList>
            <person name="Coleman J.J."/>
            <person name="Rounsley S.D."/>
            <person name="Rodriguez-Carres M."/>
            <person name="Kuo A."/>
            <person name="Wasmann C.C."/>
            <person name="Grimwood J."/>
            <person name="Schmutz J."/>
            <person name="Taga M."/>
            <person name="White G.J."/>
            <person name="Zhou S."/>
            <person name="Schwartz D.C."/>
            <person name="Freitag M."/>
            <person name="Ma L.J."/>
            <person name="Danchin E.G."/>
            <person name="Henrissat B."/>
            <person name="Coutinho P.M."/>
            <person name="Nelson D.R."/>
            <person name="Straney D."/>
            <person name="Napoli C.A."/>
            <person name="Barker B.M."/>
            <person name="Gribskov M."/>
            <person name="Rep M."/>
            <person name="Kroken S."/>
            <person name="Molnar I."/>
            <person name="Rensing C."/>
            <person name="Kennell J.C."/>
            <person name="Zamora J."/>
            <person name="Farman M.L."/>
            <person name="Selker E.U."/>
            <person name="Salamov A."/>
            <person name="Shapiro H."/>
            <person name="Pangilinan J."/>
            <person name="Lindquist E."/>
            <person name="Lamers C."/>
            <person name="Grigoriev I.V."/>
            <person name="Geiser D.M."/>
            <person name="Covert S.F."/>
            <person name="Temporini E."/>
            <person name="Vanetten H.D."/>
        </authorList>
    </citation>
    <scope>NUCLEOTIDE SEQUENCE [LARGE SCALE GENOMIC DNA]</scope>
    <source>
        <strain evidence="2">ATCC MYA-4622 / CBS 123669 / FGSC 9596 / NRRL 45880 / 77-13-4</strain>
    </source>
</reference>
<sequence length="566" mass="63801">MTSITKRACCCVQPRCGLCHFEFRDKDDVIVMWGLREWRLQYRPSNFFGLEDDHEFFGCRDSCYQLNRSPCYHASCVRICTPGRVSSFSSGAWHSTCKARRHWIQKHLTAAFEVYLPLPAEVRANIAQRLLPEYAILRRMSLGHLSSSTSSVKVAAPIEESYVTFEGVTYVKELKTRSDVPDSWVPPKALYITIGFEGVLKLIFAKSDNIPTIQPAPGVWWETIPLSDQNGSLECYYDGIKLTGLAYKNESGQVVNLNRNAFSIPRSPAATHRYVAFTKSSSLSLYRMSLYQYNHPGITGFSICCNPSPVSFHAHVPDEDLSFYQSAPEGSFWIYTPLDKNERIVRIWKRASKRGSEWQLPDLTLMVDTLKALGNPDFGKRELALAFETNQGRTLLFGATSDRDFPWCKWSLLDAPNGEPGHFFFDTHPTCTRALCFESQEPAQALTFAPPQPSSPHPGIDSLDSFFWSSASVEDVREVRPCRQKNEISGLLFLYSDGRSATLGQVRLDHLDTPLIPKDAQKLYLGFTTTAQECPYVARVEILAENPDECAENTDDGVLSGLSRWA</sequence>
<dbReference type="KEGG" id="nhe:NECHADRAFT_79826"/>
<proteinExistence type="predicted"/>
<accession>C7Z0A9</accession>
<dbReference type="eggNOG" id="ENOG502TBI6">
    <property type="taxonomic scope" value="Eukaryota"/>
</dbReference>
<evidence type="ECO:0000313" key="1">
    <source>
        <dbReference type="EMBL" id="EEU42347.1"/>
    </source>
</evidence>
<protein>
    <submittedName>
        <fullName evidence="1">Uncharacterized protein</fullName>
    </submittedName>
</protein>
<gene>
    <name evidence="1" type="ORF">NECHADRAFT_79826</name>
</gene>
<dbReference type="HOGENOM" id="CLU_016575_2_0_1"/>
<dbReference type="AlphaFoldDB" id="C7Z0A9"/>
<dbReference type="Proteomes" id="UP000005206">
    <property type="component" value="Chromosome 5"/>
</dbReference>
<dbReference type="EMBL" id="GG698905">
    <property type="protein sequence ID" value="EEU42347.1"/>
    <property type="molecule type" value="Genomic_DNA"/>
</dbReference>
<organism evidence="1 2">
    <name type="scientific">Fusarium vanettenii (strain ATCC MYA-4622 / CBS 123669 / FGSC 9596 / NRRL 45880 / 77-13-4)</name>
    <name type="common">Fusarium solani subsp. pisi</name>
    <dbReference type="NCBI Taxonomy" id="660122"/>
    <lineage>
        <taxon>Eukaryota</taxon>
        <taxon>Fungi</taxon>
        <taxon>Dikarya</taxon>
        <taxon>Ascomycota</taxon>
        <taxon>Pezizomycotina</taxon>
        <taxon>Sordariomycetes</taxon>
        <taxon>Hypocreomycetidae</taxon>
        <taxon>Hypocreales</taxon>
        <taxon>Nectriaceae</taxon>
        <taxon>Fusarium</taxon>
        <taxon>Fusarium solani species complex</taxon>
        <taxon>Fusarium vanettenii</taxon>
    </lineage>
</organism>
<dbReference type="OMA" id="CHVECAN"/>
<keyword evidence="2" id="KW-1185">Reference proteome</keyword>
<name>C7Z0A9_FUSV7</name>
<dbReference type="RefSeq" id="XP_003048060.1">
    <property type="nucleotide sequence ID" value="XM_003048014.1"/>
</dbReference>
<dbReference type="STRING" id="660122.C7Z0A9"/>
<evidence type="ECO:0000313" key="2">
    <source>
        <dbReference type="Proteomes" id="UP000005206"/>
    </source>
</evidence>